<evidence type="ECO:0000256" key="7">
    <source>
        <dbReference type="SAM" id="Phobius"/>
    </source>
</evidence>
<dbReference type="Pfam" id="PF07690">
    <property type="entry name" value="MFS_1"/>
    <property type="match status" value="1"/>
</dbReference>
<feature type="transmembrane region" description="Helical" evidence="7">
    <location>
        <begin position="176"/>
        <end position="194"/>
    </location>
</feature>
<protein>
    <submittedName>
        <fullName evidence="9">MFS multidrug transporter</fullName>
    </submittedName>
</protein>
<keyword evidence="4 7" id="KW-1133">Transmembrane helix</keyword>
<name>A0ABR1KGE0_9PEZI</name>
<feature type="compositionally biased region" description="Polar residues" evidence="6">
    <location>
        <begin position="69"/>
        <end position="78"/>
    </location>
</feature>
<feature type="region of interest" description="Disordered" evidence="6">
    <location>
        <begin position="21"/>
        <end position="97"/>
    </location>
</feature>
<dbReference type="EMBL" id="JBBPHU010000012">
    <property type="protein sequence ID" value="KAK7511319.1"/>
    <property type="molecule type" value="Genomic_DNA"/>
</dbReference>
<feature type="domain" description="Major facilitator superfamily (MFS) profile" evidence="8">
    <location>
        <begin position="111"/>
        <end position="602"/>
    </location>
</feature>
<evidence type="ECO:0000256" key="1">
    <source>
        <dbReference type="ARBA" id="ARBA00004141"/>
    </source>
</evidence>
<dbReference type="InterPro" id="IPR011701">
    <property type="entry name" value="MFS"/>
</dbReference>
<dbReference type="PROSITE" id="PS50850">
    <property type="entry name" value="MFS"/>
    <property type="match status" value="1"/>
</dbReference>
<keyword evidence="3 7" id="KW-0812">Transmembrane</keyword>
<comment type="subcellular location">
    <subcellularLocation>
        <location evidence="1">Membrane</location>
        <topology evidence="1">Multi-pass membrane protein</topology>
    </subcellularLocation>
</comment>
<dbReference type="InterPro" id="IPR036259">
    <property type="entry name" value="MFS_trans_sf"/>
</dbReference>
<feature type="transmembrane region" description="Helical" evidence="7">
    <location>
        <begin position="377"/>
        <end position="398"/>
    </location>
</feature>
<feature type="transmembrane region" description="Helical" evidence="7">
    <location>
        <begin position="206"/>
        <end position="226"/>
    </location>
</feature>
<dbReference type="PANTHER" id="PTHR23501">
    <property type="entry name" value="MAJOR FACILITATOR SUPERFAMILY"/>
    <property type="match status" value="1"/>
</dbReference>
<keyword evidence="10" id="KW-1185">Reference proteome</keyword>
<dbReference type="SUPFAM" id="SSF103473">
    <property type="entry name" value="MFS general substrate transporter"/>
    <property type="match status" value="1"/>
</dbReference>
<evidence type="ECO:0000259" key="8">
    <source>
        <dbReference type="PROSITE" id="PS50850"/>
    </source>
</evidence>
<evidence type="ECO:0000256" key="3">
    <source>
        <dbReference type="ARBA" id="ARBA00022692"/>
    </source>
</evidence>
<feature type="transmembrane region" description="Helical" evidence="7">
    <location>
        <begin position="309"/>
        <end position="326"/>
    </location>
</feature>
<organism evidence="9 10">
    <name type="scientific">Phyllosticta citriasiana</name>
    <dbReference type="NCBI Taxonomy" id="595635"/>
    <lineage>
        <taxon>Eukaryota</taxon>
        <taxon>Fungi</taxon>
        <taxon>Dikarya</taxon>
        <taxon>Ascomycota</taxon>
        <taxon>Pezizomycotina</taxon>
        <taxon>Dothideomycetes</taxon>
        <taxon>Dothideomycetes incertae sedis</taxon>
        <taxon>Botryosphaeriales</taxon>
        <taxon>Phyllostictaceae</taxon>
        <taxon>Phyllosticta</taxon>
    </lineage>
</organism>
<gene>
    <name evidence="9" type="ORF">IWZ03DRAFT_431968</name>
</gene>
<feature type="transmembrane region" description="Helical" evidence="7">
    <location>
        <begin position="232"/>
        <end position="252"/>
    </location>
</feature>
<feature type="transmembrane region" description="Helical" evidence="7">
    <location>
        <begin position="146"/>
        <end position="164"/>
    </location>
</feature>
<dbReference type="Gene3D" id="1.20.1720.10">
    <property type="entry name" value="Multidrug resistance protein D"/>
    <property type="match status" value="1"/>
</dbReference>
<keyword evidence="5 7" id="KW-0472">Membrane</keyword>
<keyword evidence="2" id="KW-0813">Transport</keyword>
<evidence type="ECO:0000256" key="4">
    <source>
        <dbReference type="ARBA" id="ARBA00022989"/>
    </source>
</evidence>
<feature type="transmembrane region" description="Helical" evidence="7">
    <location>
        <begin position="108"/>
        <end position="134"/>
    </location>
</feature>
<evidence type="ECO:0000256" key="5">
    <source>
        <dbReference type="ARBA" id="ARBA00023136"/>
    </source>
</evidence>
<evidence type="ECO:0000256" key="2">
    <source>
        <dbReference type="ARBA" id="ARBA00022448"/>
    </source>
</evidence>
<feature type="transmembrane region" description="Helical" evidence="7">
    <location>
        <begin position="441"/>
        <end position="460"/>
    </location>
</feature>
<feature type="transmembrane region" description="Helical" evidence="7">
    <location>
        <begin position="472"/>
        <end position="490"/>
    </location>
</feature>
<evidence type="ECO:0000256" key="6">
    <source>
        <dbReference type="SAM" id="MobiDB-lite"/>
    </source>
</evidence>
<feature type="transmembrane region" description="Helical" evidence="7">
    <location>
        <begin position="579"/>
        <end position="597"/>
    </location>
</feature>
<feature type="compositionally biased region" description="Basic and acidic residues" evidence="6">
    <location>
        <begin position="53"/>
        <end position="68"/>
    </location>
</feature>
<feature type="transmembrane region" description="Helical" evidence="7">
    <location>
        <begin position="418"/>
        <end position="435"/>
    </location>
</feature>
<accession>A0ABR1KGE0</accession>
<dbReference type="CDD" id="cd17502">
    <property type="entry name" value="MFS_Azr1_MDR_like"/>
    <property type="match status" value="1"/>
</dbReference>
<feature type="compositionally biased region" description="Polar residues" evidence="6">
    <location>
        <begin position="21"/>
        <end position="32"/>
    </location>
</feature>
<dbReference type="Gene3D" id="1.20.1250.20">
    <property type="entry name" value="MFS general substrate transporter like domains"/>
    <property type="match status" value="1"/>
</dbReference>
<dbReference type="InterPro" id="IPR020846">
    <property type="entry name" value="MFS_dom"/>
</dbReference>
<dbReference type="PANTHER" id="PTHR23501:SF177">
    <property type="entry name" value="MAJOR FACILITATOR SUPERFAMILY (MFS) PROFILE DOMAIN-CONTAINING PROTEIN-RELATED"/>
    <property type="match status" value="1"/>
</dbReference>
<evidence type="ECO:0000313" key="9">
    <source>
        <dbReference type="EMBL" id="KAK7511319.1"/>
    </source>
</evidence>
<dbReference type="Proteomes" id="UP001363622">
    <property type="component" value="Unassembled WGS sequence"/>
</dbReference>
<feature type="transmembrane region" description="Helical" evidence="7">
    <location>
        <begin position="510"/>
        <end position="529"/>
    </location>
</feature>
<sequence length="613" mass="65282">MVPVPGSAQLQIPQFCASPAYTPQQRTMSHSSVPGKYNGDNLPARENSTLTRTTEKSEKEDVHSEEYRSASSIPSPRFTTHHRDDSVIQDTPTTAPDVEEEYPRGWRLWSVIVALALATFLAALDMNIVATAIPKVTDQFNALDDIGWFGSALFLTVASSQSVWGKAYKYVDLKTVFLVSIFVFELGSLISAVAQGSITFIVGRAIIGLGVAGVLAGCYTTIAFVVPPEKRPAFTGIIGATYGVSSVVGPLLGGAFTDGPGWRWCFYINLPIGGLAVAIIIFILKSPPGALSEEARNTPLAEKIKQMDLPGFFVVLGGVVCLLLAFEWGGVSKPWKSADVIGTIVGFGVITILFLIIEWCQGPRALLSPWILKRREVWSACIFSFFIAGAFFILLYYLPIYFQAIRNTSAANSGVRNLALIIAITLFVIASGGFMTATGQFAILFPIGAVLTTVGSGLLYTLERESPSGGWIGYQIIAGVGIGLCFQAPIMAAQALSPPEDISSTTAQLLFFQTMGGAFMVSAAQSAFANELVSTIRRIAPQLNPAQVVATGATEIRVVFHGADLDAVLTAYMEGIRTALILCIAVGGVATLVSPLVPWKSIKGKATLGAASV</sequence>
<comment type="caution">
    <text evidence="9">The sequence shown here is derived from an EMBL/GenBank/DDBJ whole genome shotgun (WGS) entry which is preliminary data.</text>
</comment>
<reference evidence="9 10" key="1">
    <citation type="submission" date="2024-04" db="EMBL/GenBank/DDBJ databases">
        <title>Phyllosticta paracitricarpa is synonymous to the EU quarantine fungus P. citricarpa based on phylogenomic analyses.</title>
        <authorList>
            <consortium name="Lawrence Berkeley National Laboratory"/>
            <person name="Van Ingen-Buijs V.A."/>
            <person name="Van Westerhoven A.C."/>
            <person name="Haridas S."/>
            <person name="Skiadas P."/>
            <person name="Martin F."/>
            <person name="Groenewald J.Z."/>
            <person name="Crous P.W."/>
            <person name="Seidl M.F."/>
        </authorList>
    </citation>
    <scope>NUCLEOTIDE SEQUENCE [LARGE SCALE GENOMIC DNA]</scope>
    <source>
        <strain evidence="9 10">CBS 123371</strain>
    </source>
</reference>
<proteinExistence type="predicted"/>
<feature type="transmembrane region" description="Helical" evidence="7">
    <location>
        <begin position="264"/>
        <end position="284"/>
    </location>
</feature>
<feature type="transmembrane region" description="Helical" evidence="7">
    <location>
        <begin position="338"/>
        <end position="357"/>
    </location>
</feature>
<evidence type="ECO:0000313" key="10">
    <source>
        <dbReference type="Proteomes" id="UP001363622"/>
    </source>
</evidence>